<keyword evidence="1" id="KW-1133">Transmembrane helix</keyword>
<proteinExistence type="predicted"/>
<sequence length="354" mass="40756">MFSPKIFKMLSPSIKICGWTKVFPFSWDANRNILKVTKSQKNEILTKVLFVHYFVYIGYNLYRLNELVERGGGKIMTIFWVGYLPAGYYVSFEGVLTWYLKKEEMVTFFRWMTEFDTQLKQMPSRLSPKRKFLHDKISVFLIQFGISNTILFSILFVLVYLMKPDSVEYAYSSWSNQIKCNLVNLTAFIVFFIFEAFTKTVNVLSYLISQTWFLFSVAYTTIGISTLRYAFNGGGLVTMGYVMTRLLDKISIPEQIIIVGMFVVVITSSFLYLHISGMVLHNSAELCAKFSNIVELSLSPRNRKLRAKEVRSMRPFGIRVGPIKSIGYAALNAFFIQISSLFTTALVTFPSNEI</sequence>
<dbReference type="EMBL" id="LNIX01000005">
    <property type="protein sequence ID" value="OXA54619.1"/>
    <property type="molecule type" value="Genomic_DNA"/>
</dbReference>
<gene>
    <name evidence="2" type="ORF">Fcan01_10493</name>
</gene>
<reference evidence="2 3" key="1">
    <citation type="submission" date="2015-12" db="EMBL/GenBank/DDBJ databases">
        <title>The genome of Folsomia candida.</title>
        <authorList>
            <person name="Faddeeva A."/>
            <person name="Derks M.F."/>
            <person name="Anvar Y."/>
            <person name="Smit S."/>
            <person name="Van Straalen N."/>
            <person name="Roelofs D."/>
        </authorList>
    </citation>
    <scope>NUCLEOTIDE SEQUENCE [LARGE SCALE GENOMIC DNA]</scope>
    <source>
        <strain evidence="2 3">VU population</strain>
        <tissue evidence="2">Whole body</tissue>
    </source>
</reference>
<comment type="caution">
    <text evidence="2">The sequence shown here is derived from an EMBL/GenBank/DDBJ whole genome shotgun (WGS) entry which is preliminary data.</text>
</comment>
<dbReference type="Proteomes" id="UP000198287">
    <property type="component" value="Unassembled WGS sequence"/>
</dbReference>
<organism evidence="2 3">
    <name type="scientific">Folsomia candida</name>
    <name type="common">Springtail</name>
    <dbReference type="NCBI Taxonomy" id="158441"/>
    <lineage>
        <taxon>Eukaryota</taxon>
        <taxon>Metazoa</taxon>
        <taxon>Ecdysozoa</taxon>
        <taxon>Arthropoda</taxon>
        <taxon>Hexapoda</taxon>
        <taxon>Collembola</taxon>
        <taxon>Entomobryomorpha</taxon>
        <taxon>Isotomoidea</taxon>
        <taxon>Isotomidae</taxon>
        <taxon>Proisotominae</taxon>
        <taxon>Folsomia</taxon>
    </lineage>
</organism>
<accession>A0A226EB33</accession>
<feature type="transmembrane region" description="Helical" evidence="1">
    <location>
        <begin position="326"/>
        <end position="349"/>
    </location>
</feature>
<evidence type="ECO:0000313" key="2">
    <source>
        <dbReference type="EMBL" id="OXA54619.1"/>
    </source>
</evidence>
<dbReference type="AlphaFoldDB" id="A0A226EB33"/>
<keyword evidence="3" id="KW-1185">Reference proteome</keyword>
<feature type="transmembrane region" description="Helical" evidence="1">
    <location>
        <begin position="44"/>
        <end position="62"/>
    </location>
</feature>
<evidence type="ECO:0000313" key="3">
    <source>
        <dbReference type="Proteomes" id="UP000198287"/>
    </source>
</evidence>
<feature type="transmembrane region" description="Helical" evidence="1">
    <location>
        <begin position="77"/>
        <end position="100"/>
    </location>
</feature>
<feature type="transmembrane region" description="Helical" evidence="1">
    <location>
        <begin position="251"/>
        <end position="273"/>
    </location>
</feature>
<feature type="transmembrane region" description="Helical" evidence="1">
    <location>
        <begin position="139"/>
        <end position="162"/>
    </location>
</feature>
<feature type="transmembrane region" description="Helical" evidence="1">
    <location>
        <begin position="212"/>
        <end position="231"/>
    </location>
</feature>
<protein>
    <recommendedName>
        <fullName evidence="4">Gustatory receptor</fullName>
    </recommendedName>
</protein>
<name>A0A226EB33_FOLCA</name>
<keyword evidence="1" id="KW-0812">Transmembrane</keyword>
<feature type="transmembrane region" description="Helical" evidence="1">
    <location>
        <begin position="182"/>
        <end position="200"/>
    </location>
</feature>
<evidence type="ECO:0008006" key="4">
    <source>
        <dbReference type="Google" id="ProtNLM"/>
    </source>
</evidence>
<keyword evidence="1" id="KW-0472">Membrane</keyword>
<evidence type="ECO:0000256" key="1">
    <source>
        <dbReference type="SAM" id="Phobius"/>
    </source>
</evidence>